<dbReference type="EMBL" id="UYRS01018747">
    <property type="protein sequence ID" value="VDK39755.1"/>
    <property type="molecule type" value="Genomic_DNA"/>
</dbReference>
<keyword evidence="2" id="KW-1185">Reference proteome</keyword>
<proteinExistence type="predicted"/>
<reference evidence="1 2" key="2">
    <citation type="submission" date="2018-11" db="EMBL/GenBank/DDBJ databases">
        <authorList>
            <consortium name="Pathogen Informatics"/>
        </authorList>
    </citation>
    <scope>NUCLEOTIDE SEQUENCE [LARGE SCALE GENOMIC DNA]</scope>
</reference>
<evidence type="ECO:0000313" key="3">
    <source>
        <dbReference type="WBParaSite" id="TASK_0000820101-mRNA-1"/>
    </source>
</evidence>
<dbReference type="WBParaSite" id="TASK_0000820101-mRNA-1">
    <property type="protein sequence ID" value="TASK_0000820101-mRNA-1"/>
    <property type="gene ID" value="TASK_0000820101"/>
</dbReference>
<dbReference type="SUPFAM" id="SSF49265">
    <property type="entry name" value="Fibronectin type III"/>
    <property type="match status" value="1"/>
</dbReference>
<evidence type="ECO:0000313" key="1">
    <source>
        <dbReference type="EMBL" id="VDK39755.1"/>
    </source>
</evidence>
<dbReference type="Proteomes" id="UP000282613">
    <property type="component" value="Unassembled WGS sequence"/>
</dbReference>
<accession>A0A158RA11</accession>
<gene>
    <name evidence="1" type="ORF">TASK_LOCUS8202</name>
</gene>
<evidence type="ECO:0000313" key="2">
    <source>
        <dbReference type="Proteomes" id="UP000282613"/>
    </source>
</evidence>
<dbReference type="AlphaFoldDB" id="A0A158RA11"/>
<reference evidence="3" key="1">
    <citation type="submission" date="2016-04" db="UniProtKB">
        <authorList>
            <consortium name="WormBaseParasite"/>
        </authorList>
    </citation>
    <scope>IDENTIFICATION</scope>
</reference>
<dbReference type="InterPro" id="IPR013783">
    <property type="entry name" value="Ig-like_fold"/>
</dbReference>
<sequence length="183" mass="20445">MEKCIVTKFRNIEMMRVAEEFIHFAGREVGFGTIDRSCEKKSTVNKPLPEHFCWSHVEPHAITLSWDIQELGGKYASLIQLLANLPGNKSSEFRMVQFSAGNVTIDKLKANTRYEVTVRKVAALKLEIIYTGHIDTPSTEIFTTTYETSTFKETEKTVVTSSGSALTSAISAILFINTVMAIT</sequence>
<name>A0A158RA11_TAEAS</name>
<protein>
    <submittedName>
        <fullName evidence="3">Fibronectin type-III domain-containing protein</fullName>
    </submittedName>
</protein>
<dbReference type="InterPro" id="IPR036116">
    <property type="entry name" value="FN3_sf"/>
</dbReference>
<organism evidence="3">
    <name type="scientific">Taenia asiatica</name>
    <name type="common">Asian tapeworm</name>
    <dbReference type="NCBI Taxonomy" id="60517"/>
    <lineage>
        <taxon>Eukaryota</taxon>
        <taxon>Metazoa</taxon>
        <taxon>Spiralia</taxon>
        <taxon>Lophotrochozoa</taxon>
        <taxon>Platyhelminthes</taxon>
        <taxon>Cestoda</taxon>
        <taxon>Eucestoda</taxon>
        <taxon>Cyclophyllidea</taxon>
        <taxon>Taeniidae</taxon>
        <taxon>Taenia</taxon>
    </lineage>
</organism>
<dbReference type="InterPro" id="IPR003961">
    <property type="entry name" value="FN3_dom"/>
</dbReference>
<dbReference type="Gene3D" id="2.60.40.10">
    <property type="entry name" value="Immunoglobulins"/>
    <property type="match status" value="1"/>
</dbReference>
<dbReference type="CDD" id="cd00063">
    <property type="entry name" value="FN3"/>
    <property type="match status" value="1"/>
</dbReference>